<keyword evidence="3" id="KW-1185">Reference proteome</keyword>
<sequence>MFSFEEKEYSKNLYLFDKKYLESIANMKYKNIALDILNKLLNDKIKAHLKVNIIQSNMFSYRMKKIMEKYHDKAIDNIGVIDEFLNIANDLDNLEKEAKSLGLTNEKKAIYDAICSPMNKIIIKKK</sequence>
<feature type="domain" description="Type I restriction enzyme HindI endonuclease subunit-like C-terminal" evidence="1">
    <location>
        <begin position="11"/>
        <end position="117"/>
    </location>
</feature>
<evidence type="ECO:0000313" key="2">
    <source>
        <dbReference type="EMBL" id="MDO7021510.1"/>
    </source>
</evidence>
<dbReference type="EMBL" id="JAUPBM010000218">
    <property type="protein sequence ID" value="MDO7021510.1"/>
    <property type="molecule type" value="Genomic_DNA"/>
</dbReference>
<gene>
    <name evidence="2" type="ORF">Q5M86_12090</name>
</gene>
<protein>
    <submittedName>
        <fullName evidence="2">DUF3387 domain-containing protein</fullName>
    </submittedName>
</protein>
<dbReference type="RefSeq" id="WP_304392474.1">
    <property type="nucleotide sequence ID" value="NZ_JAUPBM010000218.1"/>
</dbReference>
<evidence type="ECO:0000259" key="1">
    <source>
        <dbReference type="Pfam" id="PF11867"/>
    </source>
</evidence>
<dbReference type="Pfam" id="PF11867">
    <property type="entry name" value="T1RH-like_C"/>
    <property type="match status" value="1"/>
</dbReference>
<accession>A0ABT8Z172</accession>
<dbReference type="Proteomes" id="UP001175147">
    <property type="component" value="Unassembled WGS sequence"/>
</dbReference>
<evidence type="ECO:0000313" key="3">
    <source>
        <dbReference type="Proteomes" id="UP001175147"/>
    </source>
</evidence>
<dbReference type="InterPro" id="IPR021810">
    <property type="entry name" value="T1RH-like_C"/>
</dbReference>
<reference evidence="2" key="1">
    <citation type="submission" date="2023-07" db="EMBL/GenBank/DDBJ databases">
        <title>Mucosal microbiota of week-old chicken and adult hens.</title>
        <authorList>
            <person name="Volf J."/>
            <person name="Karasova D."/>
            <person name="Crhanova M."/>
            <person name="Faldynova M."/>
            <person name="Prikrylova H."/>
            <person name="Zeman M."/>
            <person name="Babak V."/>
            <person name="Rajova J."/>
            <person name="Rychlik I."/>
        </authorList>
    </citation>
    <scope>NUCLEOTIDE SEQUENCE</scope>
    <source>
        <strain evidence="2">ET902</strain>
    </source>
</reference>
<name>A0ABT8Z172_9SPIR</name>
<comment type="caution">
    <text evidence="2">The sequence shown here is derived from an EMBL/GenBank/DDBJ whole genome shotgun (WGS) entry which is preliminary data.</text>
</comment>
<organism evidence="2 3">
    <name type="scientific">Brachyspira innocens</name>
    <dbReference type="NCBI Taxonomy" id="13264"/>
    <lineage>
        <taxon>Bacteria</taxon>
        <taxon>Pseudomonadati</taxon>
        <taxon>Spirochaetota</taxon>
        <taxon>Spirochaetia</taxon>
        <taxon>Brachyspirales</taxon>
        <taxon>Brachyspiraceae</taxon>
        <taxon>Brachyspira</taxon>
    </lineage>
</organism>
<proteinExistence type="predicted"/>